<gene>
    <name evidence="7" type="ORF">HS088_TW08G00099</name>
</gene>
<dbReference type="Pfam" id="PF03514">
    <property type="entry name" value="GRAS"/>
    <property type="match status" value="1"/>
</dbReference>
<evidence type="ECO:0000256" key="1">
    <source>
        <dbReference type="ARBA" id="ARBA00004123"/>
    </source>
</evidence>
<dbReference type="GO" id="GO:0005634">
    <property type="term" value="C:nucleus"/>
    <property type="evidence" value="ECO:0007669"/>
    <property type="project" value="UniProtKB-SubCell"/>
</dbReference>
<evidence type="ECO:0000256" key="5">
    <source>
        <dbReference type="PROSITE-ProRule" id="PRU01191"/>
    </source>
</evidence>
<dbReference type="PANTHER" id="PTHR31636">
    <property type="entry name" value="OSJNBA0084A10.13 PROTEIN-RELATED"/>
    <property type="match status" value="1"/>
</dbReference>
<comment type="similarity">
    <text evidence="5">Belongs to the GRAS family.</text>
</comment>
<evidence type="ECO:0000256" key="3">
    <source>
        <dbReference type="ARBA" id="ARBA00023163"/>
    </source>
</evidence>
<feature type="region of interest" description="Leucine repeat II (LRII)" evidence="5">
    <location>
        <begin position="404"/>
        <end position="436"/>
    </location>
</feature>
<dbReference type="OrthoDB" id="677896at2759"/>
<dbReference type="FunCoup" id="A0A7J7DAW6">
    <property type="interactions" value="1619"/>
</dbReference>
<evidence type="ECO:0000313" key="8">
    <source>
        <dbReference type="Proteomes" id="UP000593562"/>
    </source>
</evidence>
<organism evidence="7 8">
    <name type="scientific">Tripterygium wilfordii</name>
    <name type="common">Thunder God vine</name>
    <dbReference type="NCBI Taxonomy" id="458696"/>
    <lineage>
        <taxon>Eukaryota</taxon>
        <taxon>Viridiplantae</taxon>
        <taxon>Streptophyta</taxon>
        <taxon>Embryophyta</taxon>
        <taxon>Tracheophyta</taxon>
        <taxon>Spermatophyta</taxon>
        <taxon>Magnoliopsida</taxon>
        <taxon>eudicotyledons</taxon>
        <taxon>Gunneridae</taxon>
        <taxon>Pentapetalae</taxon>
        <taxon>rosids</taxon>
        <taxon>fabids</taxon>
        <taxon>Celastrales</taxon>
        <taxon>Celastraceae</taxon>
        <taxon>Tripterygium</taxon>
    </lineage>
</organism>
<feature type="region of interest" description="Disordered" evidence="6">
    <location>
        <begin position="215"/>
        <end position="236"/>
    </location>
</feature>
<comment type="subcellular location">
    <subcellularLocation>
        <location evidence="1">Nucleus</location>
    </subcellularLocation>
</comment>
<keyword evidence="3" id="KW-0804">Transcription</keyword>
<evidence type="ECO:0000313" key="7">
    <source>
        <dbReference type="EMBL" id="KAF5743515.1"/>
    </source>
</evidence>
<name>A0A7J7DAW6_TRIWF</name>
<feature type="short sequence motif" description="VHIID" evidence="5">
    <location>
        <begin position="356"/>
        <end position="360"/>
    </location>
</feature>
<keyword evidence="4" id="KW-0539">Nucleus</keyword>
<feature type="region of interest" description="SAW" evidence="5">
    <location>
        <begin position="543"/>
        <end position="620"/>
    </location>
</feature>
<protein>
    <submittedName>
        <fullName evidence="7">Scarecrow-like protein 8</fullName>
    </submittedName>
</protein>
<proteinExistence type="inferred from homology"/>
<comment type="caution">
    <text evidence="7">The sequence shown here is derived from an EMBL/GenBank/DDBJ whole genome shotgun (WGS) entry which is preliminary data.</text>
</comment>
<sequence length="620" mass="67687">MSSGFSGGVPEFYSGGRSINTAMNNNVSQSPYRPQLSQIFLDPASQIAQQRTATQSLIGKRTLADFQSHQTYQTPQQLNGLYLRSMKPRMYQNTSPISTLSPTELSANMSSDMHYLSSFSPASALSQQQRYGLPPLQQLRPYHLSQMNAGPMLHSGVVQKGISGINNQESEKMLNRLQELEKQLLDDNDDDEGDAVSVITNTNSAWSETMQSLFSSSSPTAISPSPTNSSTSSSCSLSSSAATRVSNCSKESVIEAATAIYDGKAEAATEILSRLSQFANTKGNSEQRVTNYMLSALKSRSNSFESPPPVAELYGKDHIGSIQLLYDFSPCFKHGFMAANQAILDATVGEPNTDKLHVVDFDLGQGGQYVNLLHALSSRQSGKPPVTLKITAVSDDGSEERLRQVGEMLSQHAEQGGVSLHFNVVVGQKISNLSRDSLGCEPDEPLAVNFAFNLYRIPDESVSTENPRDELLRRVKGLAPRVVTLVEQEMNTNTAPFVARVGEVWSYYGALFDSIEATTVARDKADRVKVEEGLGRKLGNSVACEGRDRLERCELFGKWRARMGMAGFNLKPMSPKVAESMRARLSSGNRVNRGFTVKEENGGVCFGWMGRTLTVASAWS</sequence>
<comment type="caution">
    <text evidence="5">Lacks conserved residue(s) required for the propagation of feature annotation.</text>
</comment>
<evidence type="ECO:0000256" key="2">
    <source>
        <dbReference type="ARBA" id="ARBA00023015"/>
    </source>
</evidence>
<accession>A0A7J7DAW6</accession>
<dbReference type="InParanoid" id="A0A7J7DAW6"/>
<dbReference type="PROSITE" id="PS50985">
    <property type="entry name" value="GRAS"/>
    <property type="match status" value="1"/>
</dbReference>
<dbReference type="InterPro" id="IPR005202">
    <property type="entry name" value="TF_GRAS"/>
</dbReference>
<evidence type="ECO:0000256" key="4">
    <source>
        <dbReference type="ARBA" id="ARBA00023242"/>
    </source>
</evidence>
<dbReference type="Proteomes" id="UP000593562">
    <property type="component" value="Unassembled WGS sequence"/>
</dbReference>
<dbReference type="AlphaFoldDB" id="A0A7J7DAW6"/>
<dbReference type="EMBL" id="JAAARO010000008">
    <property type="protein sequence ID" value="KAF5743515.1"/>
    <property type="molecule type" value="Genomic_DNA"/>
</dbReference>
<keyword evidence="2" id="KW-0805">Transcription regulation</keyword>
<evidence type="ECO:0000256" key="6">
    <source>
        <dbReference type="SAM" id="MobiDB-lite"/>
    </source>
</evidence>
<reference evidence="7 8" key="1">
    <citation type="journal article" date="2020" name="Nat. Commun.">
        <title>Genome of Tripterygium wilfordii and identification of cytochrome P450 involved in triptolide biosynthesis.</title>
        <authorList>
            <person name="Tu L."/>
            <person name="Su P."/>
            <person name="Zhang Z."/>
            <person name="Gao L."/>
            <person name="Wang J."/>
            <person name="Hu T."/>
            <person name="Zhou J."/>
            <person name="Zhang Y."/>
            <person name="Zhao Y."/>
            <person name="Liu Y."/>
            <person name="Song Y."/>
            <person name="Tong Y."/>
            <person name="Lu Y."/>
            <person name="Yang J."/>
            <person name="Xu C."/>
            <person name="Jia M."/>
            <person name="Peters R.J."/>
            <person name="Huang L."/>
            <person name="Gao W."/>
        </authorList>
    </citation>
    <scope>NUCLEOTIDE SEQUENCE [LARGE SCALE GENOMIC DNA]</scope>
    <source>
        <strain evidence="8">cv. XIE 37</strain>
        <tissue evidence="7">Leaf</tissue>
    </source>
</reference>
<keyword evidence="8" id="KW-1185">Reference proteome</keyword>